<dbReference type="KEGG" id="ddb:E7747_12730"/>
<dbReference type="SFLD" id="SFLDS00003">
    <property type="entry name" value="Haloacid_Dehalogenase"/>
    <property type="match status" value="1"/>
</dbReference>
<organism evidence="5 6">
    <name type="scientific">Duncaniella dubosii</name>
    <dbReference type="NCBI Taxonomy" id="2518971"/>
    <lineage>
        <taxon>Bacteria</taxon>
        <taxon>Pseudomonadati</taxon>
        <taxon>Bacteroidota</taxon>
        <taxon>Bacteroidia</taxon>
        <taxon>Bacteroidales</taxon>
        <taxon>Muribaculaceae</taxon>
        <taxon>Duncaniella</taxon>
    </lineage>
</organism>
<evidence type="ECO:0000256" key="3">
    <source>
        <dbReference type="ARBA" id="ARBA00022801"/>
    </source>
</evidence>
<dbReference type="InterPro" id="IPR036412">
    <property type="entry name" value="HAD-like_sf"/>
</dbReference>
<evidence type="ECO:0000256" key="4">
    <source>
        <dbReference type="ARBA" id="ARBA00022842"/>
    </source>
</evidence>
<dbReference type="Gene3D" id="1.10.150.520">
    <property type="match status" value="1"/>
</dbReference>
<dbReference type="Gene3D" id="3.40.50.1000">
    <property type="entry name" value="HAD superfamily/HAD-like"/>
    <property type="match status" value="1"/>
</dbReference>
<comment type="cofactor">
    <cofactor evidence="1">
        <name>Mg(2+)</name>
        <dbReference type="ChEBI" id="CHEBI:18420"/>
    </cofactor>
</comment>
<dbReference type="Proteomes" id="UP000297149">
    <property type="component" value="Chromosome"/>
</dbReference>
<evidence type="ECO:0000313" key="5">
    <source>
        <dbReference type="EMBL" id="QCD43072.1"/>
    </source>
</evidence>
<keyword evidence="2" id="KW-0479">Metal-binding</keyword>
<dbReference type="SFLD" id="SFLDG01129">
    <property type="entry name" value="C1.5:_HAD__Beta-PGM__Phosphata"/>
    <property type="match status" value="1"/>
</dbReference>
<dbReference type="EMBL" id="CP039396">
    <property type="protein sequence ID" value="QCD43072.1"/>
    <property type="molecule type" value="Genomic_DNA"/>
</dbReference>
<evidence type="ECO:0000256" key="2">
    <source>
        <dbReference type="ARBA" id="ARBA00022723"/>
    </source>
</evidence>
<protein>
    <submittedName>
        <fullName evidence="5">HAD family hydrolase</fullName>
    </submittedName>
</protein>
<dbReference type="NCBIfam" id="TIGR01549">
    <property type="entry name" value="HAD-SF-IA-v1"/>
    <property type="match status" value="1"/>
</dbReference>
<keyword evidence="6" id="KW-1185">Reference proteome</keyword>
<dbReference type="PANTHER" id="PTHR46470:SF2">
    <property type="entry name" value="GLYCERALDEHYDE 3-PHOSPHATE PHOSPHATASE"/>
    <property type="match status" value="1"/>
</dbReference>
<keyword evidence="3 5" id="KW-0378">Hydrolase</keyword>
<dbReference type="InterPro" id="IPR051400">
    <property type="entry name" value="HAD-like_hydrolase"/>
</dbReference>
<proteinExistence type="predicted"/>
<accession>A0A4P7W5A6</accession>
<evidence type="ECO:0000313" key="6">
    <source>
        <dbReference type="Proteomes" id="UP000297149"/>
    </source>
</evidence>
<dbReference type="InterPro" id="IPR041492">
    <property type="entry name" value="HAD_2"/>
</dbReference>
<dbReference type="InterPro" id="IPR023214">
    <property type="entry name" value="HAD_sf"/>
</dbReference>
<dbReference type="SUPFAM" id="SSF56784">
    <property type="entry name" value="HAD-like"/>
    <property type="match status" value="1"/>
</dbReference>
<dbReference type="GO" id="GO:0016791">
    <property type="term" value="F:phosphatase activity"/>
    <property type="evidence" value="ECO:0007669"/>
    <property type="project" value="TreeGrafter"/>
</dbReference>
<dbReference type="GO" id="GO:0044281">
    <property type="term" value="P:small molecule metabolic process"/>
    <property type="evidence" value="ECO:0007669"/>
    <property type="project" value="UniProtKB-ARBA"/>
</dbReference>
<dbReference type="PANTHER" id="PTHR46470">
    <property type="entry name" value="N-ACYLNEURAMINATE-9-PHOSPHATASE"/>
    <property type="match status" value="1"/>
</dbReference>
<dbReference type="AlphaFoldDB" id="A0A4P7W5A6"/>
<dbReference type="Pfam" id="PF13419">
    <property type="entry name" value="HAD_2"/>
    <property type="match status" value="1"/>
</dbReference>
<dbReference type="GO" id="GO:0046872">
    <property type="term" value="F:metal ion binding"/>
    <property type="evidence" value="ECO:0007669"/>
    <property type="project" value="UniProtKB-KW"/>
</dbReference>
<dbReference type="RefSeq" id="WP_136416371.1">
    <property type="nucleotide sequence ID" value="NZ_CP039396.1"/>
</dbReference>
<keyword evidence="4" id="KW-0460">Magnesium</keyword>
<gene>
    <name evidence="5" type="ORF">E7747_12730</name>
</gene>
<evidence type="ECO:0000256" key="1">
    <source>
        <dbReference type="ARBA" id="ARBA00001946"/>
    </source>
</evidence>
<sequence>MTVVFDLDDTLYAEMEFVRSAYRAIARRYGLHLLDPMMRASSPREAFDSTGLPIADQLKVYREHFPDIRLPWLSLYTLSMLRNRGHRLGLVTDGRSVTQRNKIRALGLERFIDPELIFISEEVGSDKLSGQAFGRIMALCGENDKYVYVGDNPHKDFVAGNRLGWLTVCLLDGAFGENLFDQSLGGLPIENLPRKIICGLTELLDFDGFAKS</sequence>
<name>A0A4P7W5A6_9BACT</name>
<reference evidence="6" key="1">
    <citation type="submission" date="2019-02" db="EMBL/GenBank/DDBJ databases">
        <title>Isolation and identification of novel species under the genus Muribaculum.</title>
        <authorList>
            <person name="Miyake S."/>
            <person name="Ding Y."/>
            <person name="Low A."/>
            <person name="Soh M."/>
            <person name="Seedorf H."/>
        </authorList>
    </citation>
    <scope>NUCLEOTIDE SEQUENCE [LARGE SCALE GENOMIC DNA]</scope>
    <source>
        <strain evidence="6">H5</strain>
    </source>
</reference>
<dbReference type="InterPro" id="IPR006439">
    <property type="entry name" value="HAD-SF_hydro_IA"/>
</dbReference>